<dbReference type="AlphaFoldDB" id="A0A0J0XZM2"/>
<keyword evidence="3" id="KW-1185">Reference proteome</keyword>
<reference evidence="2 3" key="1">
    <citation type="submission" date="2015-03" db="EMBL/GenBank/DDBJ databases">
        <title>Genomics and transcriptomics of the oil-accumulating basidiomycete yeast T. oleaginosus allow insights into substrate utilization and the diverse evolutionary trajectories of mating systems in fungi.</title>
        <authorList>
            <consortium name="DOE Joint Genome Institute"/>
            <person name="Kourist R."/>
            <person name="Kracht O."/>
            <person name="Bracharz F."/>
            <person name="Lipzen A."/>
            <person name="Nolan M."/>
            <person name="Ohm R."/>
            <person name="Grigoriev I."/>
            <person name="Sun S."/>
            <person name="Heitman J."/>
            <person name="Bruck T."/>
            <person name="Nowrousian M."/>
        </authorList>
    </citation>
    <scope>NUCLEOTIDE SEQUENCE [LARGE SCALE GENOMIC DNA]</scope>
    <source>
        <strain evidence="2 3">IBC0246</strain>
    </source>
</reference>
<protein>
    <submittedName>
        <fullName evidence="2">Uncharacterized protein</fullName>
    </submittedName>
</protein>
<feature type="region of interest" description="Disordered" evidence="1">
    <location>
        <begin position="192"/>
        <end position="224"/>
    </location>
</feature>
<dbReference type="EMBL" id="KQ087177">
    <property type="protein sequence ID" value="KLT46482.1"/>
    <property type="molecule type" value="Genomic_DNA"/>
</dbReference>
<accession>A0A0J0XZM2</accession>
<feature type="compositionally biased region" description="Polar residues" evidence="1">
    <location>
        <begin position="207"/>
        <end position="219"/>
    </location>
</feature>
<evidence type="ECO:0000313" key="2">
    <source>
        <dbReference type="EMBL" id="KLT46482.1"/>
    </source>
</evidence>
<name>A0A0J0XZM2_9TREE</name>
<organism evidence="2 3">
    <name type="scientific">Cutaneotrichosporon oleaginosum</name>
    <dbReference type="NCBI Taxonomy" id="879819"/>
    <lineage>
        <taxon>Eukaryota</taxon>
        <taxon>Fungi</taxon>
        <taxon>Dikarya</taxon>
        <taxon>Basidiomycota</taxon>
        <taxon>Agaricomycotina</taxon>
        <taxon>Tremellomycetes</taxon>
        <taxon>Trichosporonales</taxon>
        <taxon>Trichosporonaceae</taxon>
        <taxon>Cutaneotrichosporon</taxon>
    </lineage>
</organism>
<proteinExistence type="predicted"/>
<evidence type="ECO:0000313" key="3">
    <source>
        <dbReference type="Proteomes" id="UP000053611"/>
    </source>
</evidence>
<evidence type="ECO:0000256" key="1">
    <source>
        <dbReference type="SAM" id="MobiDB-lite"/>
    </source>
</evidence>
<dbReference type="RefSeq" id="XP_018282973.1">
    <property type="nucleotide sequence ID" value="XM_018427118.1"/>
</dbReference>
<dbReference type="Proteomes" id="UP000053611">
    <property type="component" value="Unassembled WGS sequence"/>
</dbReference>
<dbReference type="GeneID" id="28987721"/>
<gene>
    <name evidence="2" type="ORF">CC85DRAFT_3569</name>
</gene>
<sequence length="241" mass="26397">MSRLPTPTLGRQPCCRIFAFAQIHSPIPTNPSRVILSHLPLSRRHSVLGHVETDEWALVGLDSPHTVFSVGPYSGPKRAGLYRSRQGLPGLLMPLITPSCPHSKGLGGGRHQDERQPTLPRRVRQTTSLGARYAQAVAANVNSHIHRPSDLADSYLSVHSPCPADLRSPVAKQPRGKSRTRSRFRLHTMTHKVGNASRPSRRGARGQSPSTQCDWTTPRQPRGAAVAIGRRHVRVCVAMNG</sequence>